<evidence type="ECO:0000256" key="10">
    <source>
        <dbReference type="ARBA" id="ARBA00035432"/>
    </source>
</evidence>
<protein>
    <recommendedName>
        <fullName evidence="9">RNA ligase 1</fullName>
        <ecNumber evidence="3">6.5.1.3</ecNumber>
    </recommendedName>
    <alternativeName>
        <fullName evidence="10">RNA ligase</fullName>
    </alternativeName>
</protein>
<accession>A0ABM0MIX3</accession>
<comment type="catalytic activity">
    <reaction evidence="8">
        <text>ATP + (ribonucleotide)n-3'-hydroxyl + 5'-phospho-(ribonucleotide)m = (ribonucleotide)n+m + AMP + diphosphate.</text>
        <dbReference type="EC" id="6.5.1.3"/>
    </reaction>
</comment>
<comment type="cofactor">
    <cofactor evidence="2">
        <name>Mg(2+)</name>
        <dbReference type="ChEBI" id="CHEBI:18420"/>
    </cofactor>
</comment>
<name>A0ABM0MIX3_SACKO</name>
<keyword evidence="5" id="KW-0547">Nucleotide-binding</keyword>
<dbReference type="PANTHER" id="PTHR31219:SF2">
    <property type="entry name" value="RNA LIGASE 1"/>
    <property type="match status" value="1"/>
</dbReference>
<proteinExistence type="predicted"/>
<dbReference type="RefSeq" id="XP_006819964.1">
    <property type="nucleotide sequence ID" value="XM_006819901.1"/>
</dbReference>
<evidence type="ECO:0000256" key="2">
    <source>
        <dbReference type="ARBA" id="ARBA00001946"/>
    </source>
</evidence>
<dbReference type="EC" id="6.5.1.3" evidence="3"/>
<comment type="cofactor">
    <cofactor evidence="1">
        <name>Mn(2+)</name>
        <dbReference type="ChEBI" id="CHEBI:29035"/>
    </cofactor>
</comment>
<comment type="function">
    <text evidence="11">Functions as an RNA ligase, in vitro. The ligation reaction entails three nucleotidyl transfer steps. In the first step, the RNA ligase reacts with ATP in the absence of nucleic acid to form a covalent ligase-AMP intermediate and release pyrophosphate. In step 2, the ligase-AMP binds to the nucleic acid and transfers the adenylate to the 5'-PO4 terminus to form an adenylylated intermediate. In step 3, the RNA ligase directs the attack of the 3'-OH on the 5'-phosphoanhydride linkage, resulting in a repaired 3'-5' phosphodiester and release of AMP. Exhibits selectivity for single-stranded RNA substrates and may not have nick-sealing activity on double-stranded DNA-RNA hybrids. May play a role in maintaining RNA integrity under stress conditions, for example in response to reactive oxygen species (ROS).</text>
</comment>
<gene>
    <name evidence="13" type="primary">LOC102807805</name>
</gene>
<evidence type="ECO:0000256" key="3">
    <source>
        <dbReference type="ARBA" id="ARBA00012724"/>
    </source>
</evidence>
<dbReference type="GeneID" id="102807805"/>
<evidence type="ECO:0000256" key="6">
    <source>
        <dbReference type="ARBA" id="ARBA00022800"/>
    </source>
</evidence>
<evidence type="ECO:0000256" key="4">
    <source>
        <dbReference type="ARBA" id="ARBA00022598"/>
    </source>
</evidence>
<reference evidence="13" key="1">
    <citation type="submission" date="2025-08" db="UniProtKB">
        <authorList>
            <consortium name="RefSeq"/>
        </authorList>
    </citation>
    <scope>IDENTIFICATION</scope>
    <source>
        <tissue evidence="13">Testes</tissue>
    </source>
</reference>
<evidence type="ECO:0000313" key="13">
    <source>
        <dbReference type="RefSeq" id="XP_006819964.1"/>
    </source>
</evidence>
<organism evidence="12 13">
    <name type="scientific">Saccoglossus kowalevskii</name>
    <name type="common">Acorn worm</name>
    <dbReference type="NCBI Taxonomy" id="10224"/>
    <lineage>
        <taxon>Eukaryota</taxon>
        <taxon>Metazoa</taxon>
        <taxon>Hemichordata</taxon>
        <taxon>Enteropneusta</taxon>
        <taxon>Harrimaniidae</taxon>
        <taxon>Saccoglossus</taxon>
    </lineage>
</organism>
<sequence>MARGIAMVLKPTDQGNQVTIVELSELLEQTLELIGTKINGNPYGLGCKTTPVHFLVPHAGNSSIVKRSFRLPLSYPLLKSWFEDFHEGRVEGIVWYCENQQLYKLNRHHLGLPWPPRDTPPYLATKPITFNTDVSMYGEDHLFDSTSMFSLLSQFHGKHFEQLKYVTTHLEIKK</sequence>
<evidence type="ECO:0000256" key="8">
    <source>
        <dbReference type="ARBA" id="ARBA00034038"/>
    </source>
</evidence>
<dbReference type="Pfam" id="PF17720">
    <property type="entry name" value="RLIG1"/>
    <property type="match status" value="1"/>
</dbReference>
<dbReference type="Proteomes" id="UP000694865">
    <property type="component" value="Unplaced"/>
</dbReference>
<dbReference type="PANTHER" id="PTHR31219">
    <property type="entry name" value="CHROMOSOME 28 C12ORF29 HOMOLOG"/>
    <property type="match status" value="1"/>
</dbReference>
<evidence type="ECO:0000256" key="1">
    <source>
        <dbReference type="ARBA" id="ARBA00001936"/>
    </source>
</evidence>
<evidence type="ECO:0000256" key="11">
    <source>
        <dbReference type="ARBA" id="ARBA00045151"/>
    </source>
</evidence>
<evidence type="ECO:0000256" key="5">
    <source>
        <dbReference type="ARBA" id="ARBA00022741"/>
    </source>
</evidence>
<evidence type="ECO:0000313" key="12">
    <source>
        <dbReference type="Proteomes" id="UP000694865"/>
    </source>
</evidence>
<evidence type="ECO:0000256" key="9">
    <source>
        <dbReference type="ARBA" id="ARBA00035168"/>
    </source>
</evidence>
<keyword evidence="12" id="KW-1185">Reference proteome</keyword>
<keyword evidence="6" id="KW-0692">RNA repair</keyword>
<keyword evidence="4" id="KW-0436">Ligase</keyword>
<keyword evidence="7" id="KW-0067">ATP-binding</keyword>
<dbReference type="InterPro" id="IPR041211">
    <property type="entry name" value="RLIG1"/>
</dbReference>
<evidence type="ECO:0000256" key="7">
    <source>
        <dbReference type="ARBA" id="ARBA00022840"/>
    </source>
</evidence>